<dbReference type="CDD" id="cd02440">
    <property type="entry name" value="AdoMet_MTases"/>
    <property type="match status" value="1"/>
</dbReference>
<proteinExistence type="predicted"/>
<accession>A0A835TNH2</accession>
<feature type="domain" description="Methyltransferase type 11" evidence="2">
    <location>
        <begin position="262"/>
        <end position="314"/>
    </location>
</feature>
<dbReference type="InterPro" id="IPR013216">
    <property type="entry name" value="Methyltransf_11"/>
</dbReference>
<feature type="compositionally biased region" description="Low complexity" evidence="1">
    <location>
        <begin position="234"/>
        <end position="258"/>
    </location>
</feature>
<evidence type="ECO:0000313" key="4">
    <source>
        <dbReference type="Proteomes" id="UP000613740"/>
    </source>
</evidence>
<evidence type="ECO:0000259" key="2">
    <source>
        <dbReference type="Pfam" id="PF08241"/>
    </source>
</evidence>
<evidence type="ECO:0000256" key="1">
    <source>
        <dbReference type="SAM" id="MobiDB-lite"/>
    </source>
</evidence>
<dbReference type="EMBL" id="JAEHOD010000033">
    <property type="protein sequence ID" value="KAG2442215.1"/>
    <property type="molecule type" value="Genomic_DNA"/>
</dbReference>
<name>A0A835TNH2_9CHLO</name>
<feature type="region of interest" description="Disordered" evidence="1">
    <location>
        <begin position="1"/>
        <end position="62"/>
    </location>
</feature>
<sequence length="421" mass="41859">MSSGVVKGPLPRRAPCLAQPSRRPGHGRAQRLWCAASGAPGEEGERPAGSGPSVRPAPPATSPGFARRSALLGAAIPCCACVFCGGGGKAKAAAGASGGGARNTLYDSYFANAMRYGMDDYEAAISPIKSQLFGSLVGGLLGAGSTGSGGGGGGAPIKVLEVGIGTGPNFPFYQMALQQQQQQQGPGSEAESASAATGQRPIHIVGLDPNPEMLKFAREAATTAGFRLRQEPEAAAGNSGAGSGNSSDSTSGISNSSSGRAVEVSLVEGGAEALPFADGEFDGAVVTLVLCSVPSPTAALAELRRVVKPGGRVLLVEHVGAEPRSRPLLRLVQGALSPLQRALADGCNLDRDTLAAVRAAGWAPEVLAAPDQGWGQGLGRGAAVVAGSGGGGGGGDGGALRQFDLPGMSILAPHLAGVMVR</sequence>
<comment type="caution">
    <text evidence="3">The sequence shown here is derived from an EMBL/GenBank/DDBJ whole genome shotgun (WGS) entry which is preliminary data.</text>
</comment>
<dbReference type="OrthoDB" id="416496at2759"/>
<dbReference type="Pfam" id="PF08241">
    <property type="entry name" value="Methyltransf_11"/>
    <property type="match status" value="1"/>
</dbReference>
<dbReference type="PANTHER" id="PTHR45036:SF1">
    <property type="entry name" value="METHYLTRANSFERASE LIKE 7A"/>
    <property type="match status" value="1"/>
</dbReference>
<feature type="region of interest" description="Disordered" evidence="1">
    <location>
        <begin position="233"/>
        <end position="258"/>
    </location>
</feature>
<gene>
    <name evidence="3" type="ORF">HYH02_009699</name>
</gene>
<evidence type="ECO:0000313" key="3">
    <source>
        <dbReference type="EMBL" id="KAG2442215.1"/>
    </source>
</evidence>
<dbReference type="AlphaFoldDB" id="A0A835TNH2"/>
<dbReference type="Proteomes" id="UP000613740">
    <property type="component" value="Unassembled WGS sequence"/>
</dbReference>
<dbReference type="InterPro" id="IPR029063">
    <property type="entry name" value="SAM-dependent_MTases_sf"/>
</dbReference>
<dbReference type="InterPro" id="IPR052356">
    <property type="entry name" value="Thiol_S-MT"/>
</dbReference>
<keyword evidence="4" id="KW-1185">Reference proteome</keyword>
<dbReference type="GO" id="GO:0008757">
    <property type="term" value="F:S-adenosylmethionine-dependent methyltransferase activity"/>
    <property type="evidence" value="ECO:0007669"/>
    <property type="project" value="InterPro"/>
</dbReference>
<dbReference type="Gene3D" id="3.40.50.150">
    <property type="entry name" value="Vaccinia Virus protein VP39"/>
    <property type="match status" value="1"/>
</dbReference>
<protein>
    <recommendedName>
        <fullName evidence="2">Methyltransferase type 11 domain-containing protein</fullName>
    </recommendedName>
</protein>
<reference evidence="3" key="1">
    <citation type="journal article" date="2020" name="bioRxiv">
        <title>Comparative genomics of Chlamydomonas.</title>
        <authorList>
            <person name="Craig R.J."/>
            <person name="Hasan A.R."/>
            <person name="Ness R.W."/>
            <person name="Keightley P.D."/>
        </authorList>
    </citation>
    <scope>NUCLEOTIDE SEQUENCE</scope>
    <source>
        <strain evidence="3">CCAP 11/173</strain>
    </source>
</reference>
<feature type="compositionally biased region" description="Low complexity" evidence="1">
    <location>
        <begin position="178"/>
        <end position="196"/>
    </location>
</feature>
<dbReference type="SUPFAM" id="SSF53335">
    <property type="entry name" value="S-adenosyl-L-methionine-dependent methyltransferases"/>
    <property type="match status" value="1"/>
</dbReference>
<dbReference type="PANTHER" id="PTHR45036">
    <property type="entry name" value="METHYLTRANSFERASE LIKE 7B"/>
    <property type="match status" value="1"/>
</dbReference>
<feature type="region of interest" description="Disordered" evidence="1">
    <location>
        <begin position="177"/>
        <end position="199"/>
    </location>
</feature>
<organism evidence="3 4">
    <name type="scientific">Chlamydomonas schloesseri</name>
    <dbReference type="NCBI Taxonomy" id="2026947"/>
    <lineage>
        <taxon>Eukaryota</taxon>
        <taxon>Viridiplantae</taxon>
        <taxon>Chlorophyta</taxon>
        <taxon>core chlorophytes</taxon>
        <taxon>Chlorophyceae</taxon>
        <taxon>CS clade</taxon>
        <taxon>Chlamydomonadales</taxon>
        <taxon>Chlamydomonadaceae</taxon>
        <taxon>Chlamydomonas</taxon>
    </lineage>
</organism>